<feature type="region of interest" description="Disordered" evidence="1">
    <location>
        <begin position="32"/>
        <end position="60"/>
    </location>
</feature>
<accession>B9H6C6</accession>
<evidence type="ECO:0000313" key="3">
    <source>
        <dbReference type="Proteomes" id="UP000006729"/>
    </source>
</evidence>
<sequence>MATRPKSLGSIMAAARPKALGSSMAARPKVLGSGMTAKPLQNPSCLDSTWPPDTRRLGPA</sequence>
<dbReference type="Proteomes" id="UP000006729">
    <property type="component" value="Chromosome 5"/>
</dbReference>
<dbReference type="AlphaFoldDB" id="B9H6C6"/>
<keyword evidence="3" id="KW-1185">Reference proteome</keyword>
<organism evidence="2 3">
    <name type="scientific">Populus trichocarpa</name>
    <name type="common">Western balsam poplar</name>
    <name type="synonym">Populus balsamifera subsp. trichocarpa</name>
    <dbReference type="NCBI Taxonomy" id="3694"/>
    <lineage>
        <taxon>Eukaryota</taxon>
        <taxon>Viridiplantae</taxon>
        <taxon>Streptophyta</taxon>
        <taxon>Embryophyta</taxon>
        <taxon>Tracheophyta</taxon>
        <taxon>Spermatophyta</taxon>
        <taxon>Magnoliopsida</taxon>
        <taxon>eudicotyledons</taxon>
        <taxon>Gunneridae</taxon>
        <taxon>Pentapetalae</taxon>
        <taxon>rosids</taxon>
        <taxon>fabids</taxon>
        <taxon>Malpighiales</taxon>
        <taxon>Salicaceae</taxon>
        <taxon>Saliceae</taxon>
        <taxon>Populus</taxon>
    </lineage>
</organism>
<dbReference type="EMBL" id="CM009294">
    <property type="protein sequence ID" value="PNT36543.1"/>
    <property type="molecule type" value="Genomic_DNA"/>
</dbReference>
<proteinExistence type="predicted"/>
<evidence type="ECO:0000313" key="2">
    <source>
        <dbReference type="EMBL" id="PNT36543.1"/>
    </source>
</evidence>
<dbReference type="InParanoid" id="B9H6C6"/>
<dbReference type="HOGENOM" id="CLU_2946021_0_0_1"/>
<gene>
    <name evidence="2" type="ORF">POPTR_005G134000</name>
</gene>
<protein>
    <submittedName>
        <fullName evidence="2">Uncharacterized protein</fullName>
    </submittedName>
</protein>
<name>B9H6C6_POPTR</name>
<reference evidence="2 3" key="1">
    <citation type="journal article" date="2006" name="Science">
        <title>The genome of black cottonwood, Populus trichocarpa (Torr. &amp; Gray).</title>
        <authorList>
            <person name="Tuskan G.A."/>
            <person name="Difazio S."/>
            <person name="Jansson S."/>
            <person name="Bohlmann J."/>
            <person name="Grigoriev I."/>
            <person name="Hellsten U."/>
            <person name="Putnam N."/>
            <person name="Ralph S."/>
            <person name="Rombauts S."/>
            <person name="Salamov A."/>
            <person name="Schein J."/>
            <person name="Sterck L."/>
            <person name="Aerts A."/>
            <person name="Bhalerao R.R."/>
            <person name="Bhalerao R.P."/>
            <person name="Blaudez D."/>
            <person name="Boerjan W."/>
            <person name="Brun A."/>
            <person name="Brunner A."/>
            <person name="Busov V."/>
            <person name="Campbell M."/>
            <person name="Carlson J."/>
            <person name="Chalot M."/>
            <person name="Chapman J."/>
            <person name="Chen G.L."/>
            <person name="Cooper D."/>
            <person name="Coutinho P.M."/>
            <person name="Couturier J."/>
            <person name="Covert S."/>
            <person name="Cronk Q."/>
            <person name="Cunningham R."/>
            <person name="Davis J."/>
            <person name="Degroeve S."/>
            <person name="Dejardin A."/>
            <person name="Depamphilis C."/>
            <person name="Detter J."/>
            <person name="Dirks B."/>
            <person name="Dubchak I."/>
            <person name="Duplessis S."/>
            <person name="Ehlting J."/>
            <person name="Ellis B."/>
            <person name="Gendler K."/>
            <person name="Goodstein D."/>
            <person name="Gribskov M."/>
            <person name="Grimwood J."/>
            <person name="Groover A."/>
            <person name="Gunter L."/>
            <person name="Hamberger B."/>
            <person name="Heinze B."/>
            <person name="Helariutta Y."/>
            <person name="Henrissat B."/>
            <person name="Holligan D."/>
            <person name="Holt R."/>
            <person name="Huang W."/>
            <person name="Islam-Faridi N."/>
            <person name="Jones S."/>
            <person name="Jones-Rhoades M."/>
            <person name="Jorgensen R."/>
            <person name="Joshi C."/>
            <person name="Kangasjarvi J."/>
            <person name="Karlsson J."/>
            <person name="Kelleher C."/>
            <person name="Kirkpatrick R."/>
            <person name="Kirst M."/>
            <person name="Kohler A."/>
            <person name="Kalluri U."/>
            <person name="Larimer F."/>
            <person name="Leebens-Mack J."/>
            <person name="Leple J.C."/>
            <person name="Locascio P."/>
            <person name="Lou Y."/>
            <person name="Lucas S."/>
            <person name="Martin F."/>
            <person name="Montanini B."/>
            <person name="Napoli C."/>
            <person name="Nelson D.R."/>
            <person name="Nelson C."/>
            <person name="Nieminen K."/>
            <person name="Nilsson O."/>
            <person name="Pereda V."/>
            <person name="Peter G."/>
            <person name="Philippe R."/>
            <person name="Pilate G."/>
            <person name="Poliakov A."/>
            <person name="Razumovskaya J."/>
            <person name="Richardson P."/>
            <person name="Rinaldi C."/>
            <person name="Ritland K."/>
            <person name="Rouze P."/>
            <person name="Ryaboy D."/>
            <person name="Schmutz J."/>
            <person name="Schrader J."/>
            <person name="Segerman B."/>
            <person name="Shin H."/>
            <person name="Siddiqui A."/>
            <person name="Sterky F."/>
            <person name="Terry A."/>
            <person name="Tsai C.J."/>
            <person name="Uberbacher E."/>
            <person name="Unneberg P."/>
            <person name="Vahala J."/>
            <person name="Wall K."/>
            <person name="Wessler S."/>
            <person name="Yang G."/>
            <person name="Yin T."/>
            <person name="Douglas C."/>
            <person name="Marra M."/>
            <person name="Sandberg G."/>
            <person name="Van de Peer Y."/>
            <person name="Rokhsar D."/>
        </authorList>
    </citation>
    <scope>NUCLEOTIDE SEQUENCE [LARGE SCALE GENOMIC DNA]</scope>
    <source>
        <strain evidence="3">cv. Nisqually</strain>
    </source>
</reference>
<evidence type="ECO:0000256" key="1">
    <source>
        <dbReference type="SAM" id="MobiDB-lite"/>
    </source>
</evidence>